<comment type="subcellular location">
    <subcellularLocation>
        <location evidence="1">Cell membrane</location>
        <topology evidence="1">Multi-pass membrane protein</topology>
    </subcellularLocation>
</comment>
<keyword evidence="11" id="KW-1208">Phospholipid metabolism</keyword>
<keyword evidence="6 13" id="KW-0548">Nucleotidyltransferase</keyword>
<gene>
    <name evidence="13" type="ORF">MGWOODY_XGa650</name>
</gene>
<protein>
    <submittedName>
        <fullName evidence="13">Phosphatidate cytidylyltransferase</fullName>
        <ecNumber evidence="13">2.7.7.41</ecNumber>
    </submittedName>
</protein>
<dbReference type="PANTHER" id="PTHR46382:SF1">
    <property type="entry name" value="PHOSPHATIDATE CYTIDYLYLTRANSFERASE"/>
    <property type="match status" value="1"/>
</dbReference>
<evidence type="ECO:0000256" key="2">
    <source>
        <dbReference type="ARBA" id="ARBA00022475"/>
    </source>
</evidence>
<keyword evidence="7 12" id="KW-1133">Transmembrane helix</keyword>
<evidence type="ECO:0000256" key="9">
    <source>
        <dbReference type="ARBA" id="ARBA00023136"/>
    </source>
</evidence>
<evidence type="ECO:0000256" key="11">
    <source>
        <dbReference type="ARBA" id="ARBA00023264"/>
    </source>
</evidence>
<evidence type="ECO:0000313" key="13">
    <source>
        <dbReference type="EMBL" id="CUS54198.1"/>
    </source>
</evidence>
<feature type="transmembrane region" description="Helical" evidence="12">
    <location>
        <begin position="52"/>
        <end position="72"/>
    </location>
</feature>
<feature type="transmembrane region" description="Helical" evidence="12">
    <location>
        <begin position="12"/>
        <end position="40"/>
    </location>
</feature>
<dbReference type="GO" id="GO:0004605">
    <property type="term" value="F:phosphatidate cytidylyltransferase activity"/>
    <property type="evidence" value="ECO:0007669"/>
    <property type="project" value="UniProtKB-EC"/>
</dbReference>
<keyword evidence="2" id="KW-1003">Cell membrane</keyword>
<dbReference type="AlphaFoldDB" id="A0A161JPL6"/>
<proteinExistence type="predicted"/>
<keyword evidence="8" id="KW-0443">Lipid metabolism</keyword>
<feature type="transmembrane region" description="Helical" evidence="12">
    <location>
        <begin position="136"/>
        <end position="155"/>
    </location>
</feature>
<keyword evidence="5 12" id="KW-0812">Transmembrane</keyword>
<keyword evidence="9 12" id="KW-0472">Membrane</keyword>
<keyword evidence="3" id="KW-0444">Lipid biosynthesis</keyword>
<evidence type="ECO:0000256" key="5">
    <source>
        <dbReference type="ARBA" id="ARBA00022692"/>
    </source>
</evidence>
<sequence>MKTRIATATVLAAFTVAVILWLPSTVFIGFLVAVSALAAWEWCRLIPSGLSPLVRGGYSVGVAALLLGSALYEPSWVPLTIGASMVWLVLGISVLFQIYRQSKVQIHSSLLLGLILLVPGPVALIAIQQSLDQGRFLVLMSCVVVWGTDTFAYAVGKRFGRRKLAPSISPGKTLEGTLGGIVGAIGTGIIFFFVLMENNKVGVIGFGLWCLITTSVAVMAVIGDLVESAVKRSANQKDSGTLVPGHGGVLDRVDSLLCAAPIFGSWIFLCELGATVAS</sequence>
<keyword evidence="10" id="KW-0594">Phospholipid biosynthesis</keyword>
<evidence type="ECO:0000256" key="12">
    <source>
        <dbReference type="SAM" id="Phobius"/>
    </source>
</evidence>
<feature type="transmembrane region" description="Helical" evidence="12">
    <location>
        <begin position="110"/>
        <end position="130"/>
    </location>
</feature>
<dbReference type="PANTHER" id="PTHR46382">
    <property type="entry name" value="PHOSPHATIDATE CYTIDYLYLTRANSFERASE"/>
    <property type="match status" value="1"/>
</dbReference>
<keyword evidence="4 13" id="KW-0808">Transferase</keyword>
<feature type="transmembrane region" description="Helical" evidence="12">
    <location>
        <begin position="176"/>
        <end position="195"/>
    </location>
</feature>
<evidence type="ECO:0000256" key="10">
    <source>
        <dbReference type="ARBA" id="ARBA00023209"/>
    </source>
</evidence>
<feature type="transmembrane region" description="Helical" evidence="12">
    <location>
        <begin position="201"/>
        <end position="222"/>
    </location>
</feature>
<dbReference type="EC" id="2.7.7.41" evidence="13"/>
<accession>A0A161JPL6</accession>
<dbReference type="GO" id="GO:0016024">
    <property type="term" value="P:CDP-diacylglycerol biosynthetic process"/>
    <property type="evidence" value="ECO:0007669"/>
    <property type="project" value="TreeGrafter"/>
</dbReference>
<dbReference type="GO" id="GO:0005886">
    <property type="term" value="C:plasma membrane"/>
    <property type="evidence" value="ECO:0007669"/>
    <property type="project" value="UniProtKB-SubCell"/>
</dbReference>
<evidence type="ECO:0000256" key="1">
    <source>
        <dbReference type="ARBA" id="ARBA00004651"/>
    </source>
</evidence>
<reference evidence="13" key="1">
    <citation type="submission" date="2015-10" db="EMBL/GenBank/DDBJ databases">
        <authorList>
            <person name="Gilbert D.G."/>
        </authorList>
    </citation>
    <scope>NUCLEOTIDE SEQUENCE</scope>
</reference>
<name>A0A161JPL6_9ZZZZ</name>
<evidence type="ECO:0000256" key="3">
    <source>
        <dbReference type="ARBA" id="ARBA00022516"/>
    </source>
</evidence>
<evidence type="ECO:0000256" key="8">
    <source>
        <dbReference type="ARBA" id="ARBA00023098"/>
    </source>
</evidence>
<dbReference type="Pfam" id="PF01148">
    <property type="entry name" value="CTP_transf_1"/>
    <property type="match status" value="1"/>
</dbReference>
<organism evidence="13">
    <name type="scientific">hydrothermal vent metagenome</name>
    <dbReference type="NCBI Taxonomy" id="652676"/>
    <lineage>
        <taxon>unclassified sequences</taxon>
        <taxon>metagenomes</taxon>
        <taxon>ecological metagenomes</taxon>
    </lineage>
</organism>
<feature type="transmembrane region" description="Helical" evidence="12">
    <location>
        <begin position="78"/>
        <end position="98"/>
    </location>
</feature>
<evidence type="ECO:0000256" key="6">
    <source>
        <dbReference type="ARBA" id="ARBA00022695"/>
    </source>
</evidence>
<evidence type="ECO:0000256" key="7">
    <source>
        <dbReference type="ARBA" id="ARBA00022989"/>
    </source>
</evidence>
<dbReference type="EMBL" id="CZRL01000104">
    <property type="protein sequence ID" value="CUS54198.1"/>
    <property type="molecule type" value="Genomic_DNA"/>
</dbReference>
<evidence type="ECO:0000256" key="4">
    <source>
        <dbReference type="ARBA" id="ARBA00022679"/>
    </source>
</evidence>